<dbReference type="EMBL" id="FMHV01000002">
    <property type="protein sequence ID" value="SCL33009.1"/>
    <property type="molecule type" value="Genomic_DNA"/>
</dbReference>
<dbReference type="Proteomes" id="UP000199413">
    <property type="component" value="Unassembled WGS sequence"/>
</dbReference>
<sequence>MNGSEFVDSVARHSGIPQAQADALTRATLQTLAERLTAGEARDLGEQLPRELRDDLCQAQGGAEPFGLAEFLQRVSSRAGVDAALADKSVPAVFKTICKEVTSDEFDDMMAQLPEEFWDVREPAGARVGVERRPEVPARSRTAADAGRGRRDAPEMVRKENPR</sequence>
<organism evidence="2 3">
    <name type="scientific">Micromonospora rhizosphaerae</name>
    <dbReference type="NCBI Taxonomy" id="568872"/>
    <lineage>
        <taxon>Bacteria</taxon>
        <taxon>Bacillati</taxon>
        <taxon>Actinomycetota</taxon>
        <taxon>Actinomycetes</taxon>
        <taxon>Micromonosporales</taxon>
        <taxon>Micromonosporaceae</taxon>
        <taxon>Micromonospora</taxon>
    </lineage>
</organism>
<dbReference type="OrthoDB" id="952780at2"/>
<name>A0A1C6SUF8_9ACTN</name>
<feature type="compositionally biased region" description="Basic and acidic residues" evidence="1">
    <location>
        <begin position="147"/>
        <end position="163"/>
    </location>
</feature>
<protein>
    <submittedName>
        <fullName evidence="2">Uncharacterized conserved protein, DUF2267 family</fullName>
    </submittedName>
</protein>
<dbReference type="AlphaFoldDB" id="A0A1C6SUF8"/>
<keyword evidence="3" id="KW-1185">Reference proteome</keyword>
<feature type="compositionally biased region" description="Basic and acidic residues" evidence="1">
    <location>
        <begin position="126"/>
        <end position="138"/>
    </location>
</feature>
<evidence type="ECO:0000256" key="1">
    <source>
        <dbReference type="SAM" id="MobiDB-lite"/>
    </source>
</evidence>
<proteinExistence type="predicted"/>
<dbReference type="Pfam" id="PF10025">
    <property type="entry name" value="DUF2267"/>
    <property type="match status" value="1"/>
</dbReference>
<dbReference type="STRING" id="568872.GA0070624_4624"/>
<reference evidence="3" key="1">
    <citation type="submission" date="2016-06" db="EMBL/GenBank/DDBJ databases">
        <authorList>
            <person name="Varghese N."/>
            <person name="Submissions Spin"/>
        </authorList>
    </citation>
    <scope>NUCLEOTIDE SEQUENCE [LARGE SCALE GENOMIC DNA]</scope>
    <source>
        <strain evidence="3">DSM 45431</strain>
    </source>
</reference>
<dbReference type="InterPro" id="IPR038282">
    <property type="entry name" value="DUF2267_sf"/>
</dbReference>
<evidence type="ECO:0000313" key="2">
    <source>
        <dbReference type="EMBL" id="SCL33009.1"/>
    </source>
</evidence>
<feature type="region of interest" description="Disordered" evidence="1">
    <location>
        <begin position="126"/>
        <end position="163"/>
    </location>
</feature>
<gene>
    <name evidence="2" type="ORF">GA0070624_4624</name>
</gene>
<evidence type="ECO:0000313" key="3">
    <source>
        <dbReference type="Proteomes" id="UP000199413"/>
    </source>
</evidence>
<dbReference type="RefSeq" id="WP_091344406.1">
    <property type="nucleotide sequence ID" value="NZ_FMHV01000002.1"/>
</dbReference>
<dbReference type="InterPro" id="IPR018727">
    <property type="entry name" value="DUF2267"/>
</dbReference>
<accession>A0A1C6SUF8</accession>
<dbReference type="Gene3D" id="1.10.490.110">
    <property type="entry name" value="Uncharacterized conserved protein DUF2267"/>
    <property type="match status" value="1"/>
</dbReference>